<dbReference type="SUPFAM" id="SSF109604">
    <property type="entry name" value="HD-domain/PDEase-like"/>
    <property type="match status" value="1"/>
</dbReference>
<dbReference type="GO" id="GO:0046872">
    <property type="term" value="F:metal ion binding"/>
    <property type="evidence" value="ECO:0007669"/>
    <property type="project" value="UniProtKB-KW"/>
</dbReference>
<protein>
    <recommendedName>
        <fullName evidence="3">HD domain-containing protein</fullName>
    </recommendedName>
</protein>
<dbReference type="EMBL" id="LAZR01049782">
    <property type="protein sequence ID" value="KKK88837.1"/>
    <property type="molecule type" value="Genomic_DNA"/>
</dbReference>
<keyword evidence="1" id="KW-0479">Metal-binding</keyword>
<name>A0A0F8Z4Y2_9ZZZZ</name>
<keyword evidence="2" id="KW-0378">Hydrolase</keyword>
<dbReference type="PANTHER" id="PTHR11845:SF13">
    <property type="entry name" value="5'-DEOXYNUCLEOTIDASE HDDC2"/>
    <property type="match status" value="1"/>
</dbReference>
<comment type="caution">
    <text evidence="4">The sequence shown here is derived from an EMBL/GenBank/DDBJ whole genome shotgun (WGS) entry which is preliminary data.</text>
</comment>
<dbReference type="Pfam" id="PF13023">
    <property type="entry name" value="HD_3"/>
    <property type="match status" value="1"/>
</dbReference>
<dbReference type="GO" id="GO:0005737">
    <property type="term" value="C:cytoplasm"/>
    <property type="evidence" value="ECO:0007669"/>
    <property type="project" value="TreeGrafter"/>
</dbReference>
<dbReference type="InterPro" id="IPR039356">
    <property type="entry name" value="YfbR/HDDC2"/>
</dbReference>
<feature type="domain" description="HD" evidence="3">
    <location>
        <begin position="22"/>
        <end position="77"/>
    </location>
</feature>
<proteinExistence type="predicted"/>
<sequence length="88" mass="10298">MSNEKYDDRGNLIYYKTSYGCEVWNEYNENISDEAKLVHEVDKFEMVIQALSYANDGIEKEKLEPFVNSAKSQINSKQLKEILDKLLQ</sequence>
<reference evidence="4" key="1">
    <citation type="journal article" date="2015" name="Nature">
        <title>Complex archaea that bridge the gap between prokaryotes and eukaryotes.</title>
        <authorList>
            <person name="Spang A."/>
            <person name="Saw J.H."/>
            <person name="Jorgensen S.L."/>
            <person name="Zaremba-Niedzwiedzka K."/>
            <person name="Martijn J."/>
            <person name="Lind A.E."/>
            <person name="van Eijk R."/>
            <person name="Schleper C."/>
            <person name="Guy L."/>
            <person name="Ettema T.J."/>
        </authorList>
    </citation>
    <scope>NUCLEOTIDE SEQUENCE</scope>
</reference>
<dbReference type="AlphaFoldDB" id="A0A0F8Z4Y2"/>
<dbReference type="InterPro" id="IPR006674">
    <property type="entry name" value="HD_domain"/>
</dbReference>
<evidence type="ECO:0000256" key="2">
    <source>
        <dbReference type="ARBA" id="ARBA00022801"/>
    </source>
</evidence>
<evidence type="ECO:0000313" key="4">
    <source>
        <dbReference type="EMBL" id="KKK88837.1"/>
    </source>
</evidence>
<evidence type="ECO:0000259" key="3">
    <source>
        <dbReference type="Pfam" id="PF13023"/>
    </source>
</evidence>
<dbReference type="PANTHER" id="PTHR11845">
    <property type="entry name" value="5'-DEOXYNUCLEOTIDASE HDDC2"/>
    <property type="match status" value="1"/>
</dbReference>
<accession>A0A0F8Z4Y2</accession>
<organism evidence="4">
    <name type="scientific">marine sediment metagenome</name>
    <dbReference type="NCBI Taxonomy" id="412755"/>
    <lineage>
        <taxon>unclassified sequences</taxon>
        <taxon>metagenomes</taxon>
        <taxon>ecological metagenomes</taxon>
    </lineage>
</organism>
<gene>
    <name evidence="4" type="ORF">LCGC14_2739120</name>
</gene>
<dbReference type="Gene3D" id="1.10.3210.10">
    <property type="entry name" value="Hypothetical protein af1432"/>
    <property type="match status" value="1"/>
</dbReference>
<dbReference type="GO" id="GO:0002953">
    <property type="term" value="F:5'-deoxynucleotidase activity"/>
    <property type="evidence" value="ECO:0007669"/>
    <property type="project" value="InterPro"/>
</dbReference>
<evidence type="ECO:0000256" key="1">
    <source>
        <dbReference type="ARBA" id="ARBA00022723"/>
    </source>
</evidence>